<evidence type="ECO:0000259" key="6">
    <source>
        <dbReference type="PROSITE" id="PS50011"/>
    </source>
</evidence>
<dbReference type="EMBL" id="AWTV01000010">
    <property type="protein sequence ID" value="KIH87871.1"/>
    <property type="molecule type" value="Genomic_DNA"/>
</dbReference>
<dbReference type="GeneID" id="63678035"/>
<name>A0A0C2IF82_9PEZI</name>
<dbReference type="GO" id="GO:0005524">
    <property type="term" value="F:ATP binding"/>
    <property type="evidence" value="ECO:0007669"/>
    <property type="project" value="UniProtKB-KW"/>
</dbReference>
<keyword evidence="4" id="KW-0067">ATP-binding</keyword>
<dbReference type="SUPFAM" id="SSF56112">
    <property type="entry name" value="Protein kinase-like (PK-like)"/>
    <property type="match status" value="1"/>
</dbReference>
<evidence type="ECO:0000256" key="1">
    <source>
        <dbReference type="ARBA" id="ARBA00022679"/>
    </source>
</evidence>
<keyword evidence="1" id="KW-0808">Transferase</keyword>
<protein>
    <recommendedName>
        <fullName evidence="6">Protein kinase domain-containing protein</fullName>
    </recommendedName>
</protein>
<keyword evidence="2" id="KW-0547">Nucleotide-binding</keyword>
<keyword evidence="3" id="KW-0418">Kinase</keyword>
<dbReference type="Proteomes" id="UP000031575">
    <property type="component" value="Unassembled WGS sequence"/>
</dbReference>
<dbReference type="HOGENOM" id="CLU_441576_0_0_1"/>
<evidence type="ECO:0000313" key="8">
    <source>
        <dbReference type="Proteomes" id="UP000031575"/>
    </source>
</evidence>
<keyword evidence="8" id="KW-1185">Reference proteome</keyword>
<dbReference type="InterPro" id="IPR050339">
    <property type="entry name" value="CC_SR_Kinase"/>
</dbReference>
<gene>
    <name evidence="7" type="ORF">SPBR_04837</name>
</gene>
<dbReference type="PROSITE" id="PS50011">
    <property type="entry name" value="PROTEIN_KINASE_DOM"/>
    <property type="match status" value="1"/>
</dbReference>
<evidence type="ECO:0000256" key="2">
    <source>
        <dbReference type="ARBA" id="ARBA00022741"/>
    </source>
</evidence>
<feature type="domain" description="Protein kinase" evidence="6">
    <location>
        <begin position="118"/>
        <end position="562"/>
    </location>
</feature>
<accession>A0A0C2IF82</accession>
<dbReference type="SMART" id="SM00220">
    <property type="entry name" value="S_TKc"/>
    <property type="match status" value="1"/>
</dbReference>
<feature type="region of interest" description="Disordered" evidence="5">
    <location>
        <begin position="296"/>
        <end position="320"/>
    </location>
</feature>
<dbReference type="InterPro" id="IPR011009">
    <property type="entry name" value="Kinase-like_dom_sf"/>
</dbReference>
<proteinExistence type="predicted"/>
<dbReference type="GO" id="GO:0005737">
    <property type="term" value="C:cytoplasm"/>
    <property type="evidence" value="ECO:0007669"/>
    <property type="project" value="TreeGrafter"/>
</dbReference>
<dbReference type="RefSeq" id="XP_040615881.1">
    <property type="nucleotide sequence ID" value="XM_040763114.1"/>
</dbReference>
<dbReference type="OrthoDB" id="310217at2759"/>
<evidence type="ECO:0000256" key="3">
    <source>
        <dbReference type="ARBA" id="ARBA00022777"/>
    </source>
</evidence>
<organism evidence="7 8">
    <name type="scientific">Sporothrix brasiliensis 5110</name>
    <dbReference type="NCBI Taxonomy" id="1398154"/>
    <lineage>
        <taxon>Eukaryota</taxon>
        <taxon>Fungi</taxon>
        <taxon>Dikarya</taxon>
        <taxon>Ascomycota</taxon>
        <taxon>Pezizomycotina</taxon>
        <taxon>Sordariomycetes</taxon>
        <taxon>Sordariomycetidae</taxon>
        <taxon>Ophiostomatales</taxon>
        <taxon>Ophiostomataceae</taxon>
        <taxon>Sporothrix</taxon>
    </lineage>
</organism>
<evidence type="ECO:0000256" key="4">
    <source>
        <dbReference type="ARBA" id="ARBA00022840"/>
    </source>
</evidence>
<evidence type="ECO:0000313" key="7">
    <source>
        <dbReference type="EMBL" id="KIH87871.1"/>
    </source>
</evidence>
<reference evidence="7 8" key="1">
    <citation type="journal article" date="2014" name="BMC Genomics">
        <title>Comparative genomics of the major fungal agents of human and animal Sporotrichosis: Sporothrix schenckii and Sporothrix brasiliensis.</title>
        <authorList>
            <person name="Teixeira M.M."/>
            <person name="de Almeida L.G."/>
            <person name="Kubitschek-Barreira P."/>
            <person name="Alves F.L."/>
            <person name="Kioshima E.S."/>
            <person name="Abadio A.K."/>
            <person name="Fernandes L."/>
            <person name="Derengowski L.S."/>
            <person name="Ferreira K.S."/>
            <person name="Souza R.C."/>
            <person name="Ruiz J.C."/>
            <person name="de Andrade N.C."/>
            <person name="Paes H.C."/>
            <person name="Nicola A.M."/>
            <person name="Albuquerque P."/>
            <person name="Gerber A.L."/>
            <person name="Martins V.P."/>
            <person name="Peconick L.D."/>
            <person name="Neto A.V."/>
            <person name="Chaucanez C.B."/>
            <person name="Silva P.A."/>
            <person name="Cunha O.L."/>
            <person name="de Oliveira F.F."/>
            <person name="dos Santos T.C."/>
            <person name="Barros A.L."/>
            <person name="Soares M.A."/>
            <person name="de Oliveira L.M."/>
            <person name="Marini M.M."/>
            <person name="Villalobos-Duno H."/>
            <person name="Cunha M.M."/>
            <person name="de Hoog S."/>
            <person name="da Silveira J.F."/>
            <person name="Henrissat B."/>
            <person name="Nino-Vega G.A."/>
            <person name="Cisalpino P.S."/>
            <person name="Mora-Montes H.M."/>
            <person name="Almeida S.R."/>
            <person name="Stajich J.E."/>
            <person name="Lopes-Bezerra L.M."/>
            <person name="Vasconcelos A.T."/>
            <person name="Felipe M.S."/>
        </authorList>
    </citation>
    <scope>NUCLEOTIDE SEQUENCE [LARGE SCALE GENOMIC DNA]</scope>
    <source>
        <strain evidence="7 8">5110</strain>
    </source>
</reference>
<evidence type="ECO:0000256" key="5">
    <source>
        <dbReference type="SAM" id="MobiDB-lite"/>
    </source>
</evidence>
<comment type="caution">
    <text evidence="7">The sequence shown here is derived from an EMBL/GenBank/DDBJ whole genome shotgun (WGS) entry which is preliminary data.</text>
</comment>
<dbReference type="GO" id="GO:0005634">
    <property type="term" value="C:nucleus"/>
    <property type="evidence" value="ECO:0007669"/>
    <property type="project" value="TreeGrafter"/>
</dbReference>
<dbReference type="VEuPathDB" id="FungiDB:SPBR_04837"/>
<dbReference type="Gene3D" id="1.10.510.10">
    <property type="entry name" value="Transferase(Phosphotransferase) domain 1"/>
    <property type="match status" value="1"/>
</dbReference>
<sequence>MNRDREELKKLRDYQKRINLAFAAYRRGNIYARDMRSKYPRAILDNVPHPMIQDRGKVVHKVFEFKTKEHMNHFVKEMKAQDYHPNKRYSMSDLETNRRRDVQKTINLVARRLFRAGIRFRRVLSCGGMGMAALFETANSVTGLYNKCVAKVSLSEDNAHDQMEHEKNVTRLLHGAPHIIQMLSVDELRALPGGYKTEAVEGVMPDDPAVCPKPQDDATVKDMVQNAKDVMILEYLPFGPLDHWIAKAEQLGLGFSNEVCWHLLLCLAKACLAMKYPTACQPKDLPVEADLDPYAPHAGTTAQHNAAATGNNSSNSNVPATSSVSELHNIVHFDLDPSNVLVDASNDGCGKVCASARIPKLKVADFGLAVDRSKVDLDETNFTWKYRFCGKPSYCTPEQWTAEWEAVTDRPSAAGAQIAGQYDEKTNIYQMALIMQGLMLRKSFHSAAPHAGFAPVRDWRHPAFPRFLDNQAEFDRVVQVANDTKVAPQGVRMIATIAWMLDHESLRAETWASQAGGRKQQVPAPSRLYEWRLRELVMRCAAYEPYTRPTAAELVRLIEERLADGNFGAGAAEAEQLFAEVNKPEEPQPKRAYSNLIGAVGRMQPHRDAKSRIQDIFRKK</sequence>
<dbReference type="InterPro" id="IPR000719">
    <property type="entry name" value="Prot_kinase_dom"/>
</dbReference>
<dbReference type="GO" id="GO:0004672">
    <property type="term" value="F:protein kinase activity"/>
    <property type="evidence" value="ECO:0007669"/>
    <property type="project" value="InterPro"/>
</dbReference>
<dbReference type="AlphaFoldDB" id="A0A0C2IF82"/>
<dbReference type="PANTHER" id="PTHR11042">
    <property type="entry name" value="EUKARYOTIC TRANSLATION INITIATION FACTOR 2-ALPHA KINASE EIF2-ALPHA KINASE -RELATED"/>
    <property type="match status" value="1"/>
</dbReference>
<feature type="compositionally biased region" description="Low complexity" evidence="5">
    <location>
        <begin position="305"/>
        <end position="317"/>
    </location>
</feature>